<dbReference type="AlphaFoldDB" id="A0A516X176"/>
<dbReference type="EMBL" id="CP041765">
    <property type="protein sequence ID" value="QDQ96839.1"/>
    <property type="molecule type" value="Genomic_DNA"/>
</dbReference>
<dbReference type="Proteomes" id="UP000317344">
    <property type="component" value="Chromosome"/>
</dbReference>
<sequence length="128" mass="13041">MSTTAYATALAWQEALTSGDIDTLLELSSDGIEIAGDHGGGQGLAVLNKWASESHTTMTPERVFMRGDLVVSESVASGSATPGEAPDSRTIAAAFQITGDQVGSVFVHPDLASAFAATGLGDGDLVED</sequence>
<dbReference type="RefSeq" id="WP_143906923.1">
    <property type="nucleotide sequence ID" value="NZ_CP041765.1"/>
</dbReference>
<name>A0A516X176_9ACTN</name>
<dbReference type="InterPro" id="IPR032710">
    <property type="entry name" value="NTF2-like_dom_sf"/>
</dbReference>
<reference evidence="1 2" key="1">
    <citation type="submission" date="2019-07" db="EMBL/GenBank/DDBJ databases">
        <title>Tomitella cavernea sp. nov., an actinomycete isolated from soil.</title>
        <authorList>
            <person name="Cheng J."/>
        </authorList>
    </citation>
    <scope>NUCLEOTIDE SEQUENCE [LARGE SCALE GENOMIC DNA]</scope>
    <source>
        <strain evidence="1 2">HY188</strain>
    </source>
</reference>
<dbReference type="KEGG" id="toy:FO059_05130"/>
<dbReference type="Gene3D" id="3.10.450.50">
    <property type="match status" value="1"/>
</dbReference>
<evidence type="ECO:0000313" key="2">
    <source>
        <dbReference type="Proteomes" id="UP000317344"/>
    </source>
</evidence>
<dbReference type="SUPFAM" id="SSF54427">
    <property type="entry name" value="NTF2-like"/>
    <property type="match status" value="1"/>
</dbReference>
<proteinExistence type="predicted"/>
<accession>A0A516X176</accession>
<gene>
    <name evidence="1" type="ORF">FO059_05130</name>
</gene>
<reference evidence="1 2" key="2">
    <citation type="submission" date="2019-07" db="EMBL/GenBank/DDBJ databases">
        <authorList>
            <person name="Huang Y."/>
        </authorList>
    </citation>
    <scope>NUCLEOTIDE SEQUENCE [LARGE SCALE GENOMIC DNA]</scope>
    <source>
        <strain evidence="1 2">HY188</strain>
    </source>
</reference>
<keyword evidence="2" id="KW-1185">Reference proteome</keyword>
<organism evidence="1 2">
    <name type="scientific">Tomitella fengzijianii</name>
    <dbReference type="NCBI Taxonomy" id="2597660"/>
    <lineage>
        <taxon>Bacteria</taxon>
        <taxon>Bacillati</taxon>
        <taxon>Actinomycetota</taxon>
        <taxon>Actinomycetes</taxon>
        <taxon>Mycobacteriales</taxon>
        <taxon>Tomitella</taxon>
    </lineage>
</organism>
<dbReference type="OrthoDB" id="3576198at2"/>
<evidence type="ECO:0000313" key="1">
    <source>
        <dbReference type="EMBL" id="QDQ96839.1"/>
    </source>
</evidence>
<protein>
    <submittedName>
        <fullName evidence="1">Nuclear transport factor 2 family protein</fullName>
    </submittedName>
</protein>